<dbReference type="InParanoid" id="A0A7J7DYG6"/>
<dbReference type="InterPro" id="IPR045889">
    <property type="entry name" value="MES/HNL"/>
</dbReference>
<evidence type="ECO:0000313" key="3">
    <source>
        <dbReference type="Proteomes" id="UP000593562"/>
    </source>
</evidence>
<dbReference type="PANTHER" id="PTHR10992">
    <property type="entry name" value="METHYLESTERASE FAMILY MEMBER"/>
    <property type="match status" value="1"/>
</dbReference>
<proteinExistence type="predicted"/>
<dbReference type="GO" id="GO:0009696">
    <property type="term" value="P:salicylic acid metabolic process"/>
    <property type="evidence" value="ECO:0007669"/>
    <property type="project" value="TreeGrafter"/>
</dbReference>
<dbReference type="EMBL" id="JAAARO010000002">
    <property type="protein sequence ID" value="KAF5751415.1"/>
    <property type="molecule type" value="Genomic_DNA"/>
</dbReference>
<reference evidence="2 3" key="1">
    <citation type="journal article" date="2020" name="Nat. Commun.">
        <title>Genome of Tripterygium wilfordii and identification of cytochrome P450 involved in triptolide biosynthesis.</title>
        <authorList>
            <person name="Tu L."/>
            <person name="Su P."/>
            <person name="Zhang Z."/>
            <person name="Gao L."/>
            <person name="Wang J."/>
            <person name="Hu T."/>
            <person name="Zhou J."/>
            <person name="Zhang Y."/>
            <person name="Zhao Y."/>
            <person name="Liu Y."/>
            <person name="Song Y."/>
            <person name="Tong Y."/>
            <person name="Lu Y."/>
            <person name="Yang J."/>
            <person name="Xu C."/>
            <person name="Jia M."/>
            <person name="Peters R.J."/>
            <person name="Huang L."/>
            <person name="Gao W."/>
        </authorList>
    </citation>
    <scope>NUCLEOTIDE SEQUENCE [LARGE SCALE GENOMIC DNA]</scope>
    <source>
        <strain evidence="3">cv. XIE 37</strain>
        <tissue evidence="2">Leaf</tissue>
    </source>
</reference>
<evidence type="ECO:0000313" key="2">
    <source>
        <dbReference type="EMBL" id="KAF5751415.1"/>
    </source>
</evidence>
<dbReference type="AlphaFoldDB" id="A0A7J7DYG6"/>
<name>A0A7J7DYG6_TRIWF</name>
<dbReference type="SUPFAM" id="SSF53474">
    <property type="entry name" value="alpha/beta-Hydrolases"/>
    <property type="match status" value="1"/>
</dbReference>
<dbReference type="InterPro" id="IPR000073">
    <property type="entry name" value="AB_hydrolase_1"/>
</dbReference>
<dbReference type="Proteomes" id="UP000593562">
    <property type="component" value="Unassembled WGS sequence"/>
</dbReference>
<evidence type="ECO:0000259" key="1">
    <source>
        <dbReference type="Pfam" id="PF12697"/>
    </source>
</evidence>
<dbReference type="Gene3D" id="3.40.50.1820">
    <property type="entry name" value="alpha/beta hydrolase"/>
    <property type="match status" value="1"/>
</dbReference>
<comment type="caution">
    <text evidence="2">The sequence shown here is derived from an EMBL/GenBank/DDBJ whole genome shotgun (WGS) entry which is preliminary data.</text>
</comment>
<dbReference type="FunCoup" id="A0A7J7DYG6">
    <property type="interactions" value="1"/>
</dbReference>
<organism evidence="2 3">
    <name type="scientific">Tripterygium wilfordii</name>
    <name type="common">Thunder God vine</name>
    <dbReference type="NCBI Taxonomy" id="458696"/>
    <lineage>
        <taxon>Eukaryota</taxon>
        <taxon>Viridiplantae</taxon>
        <taxon>Streptophyta</taxon>
        <taxon>Embryophyta</taxon>
        <taxon>Tracheophyta</taxon>
        <taxon>Spermatophyta</taxon>
        <taxon>Magnoliopsida</taxon>
        <taxon>eudicotyledons</taxon>
        <taxon>Gunneridae</taxon>
        <taxon>Pentapetalae</taxon>
        <taxon>rosids</taxon>
        <taxon>fabids</taxon>
        <taxon>Celastrales</taxon>
        <taxon>Celastraceae</taxon>
        <taxon>Tripterygium</taxon>
    </lineage>
</organism>
<accession>A0A7J7DYG6</accession>
<dbReference type="GO" id="GO:0080031">
    <property type="term" value="F:methyl salicylate esterase activity"/>
    <property type="evidence" value="ECO:0007669"/>
    <property type="project" value="TreeGrafter"/>
</dbReference>
<dbReference type="Pfam" id="PF12697">
    <property type="entry name" value="Abhydrolase_6"/>
    <property type="match status" value="1"/>
</dbReference>
<dbReference type="InterPro" id="IPR029058">
    <property type="entry name" value="AB_hydrolase_fold"/>
</dbReference>
<dbReference type="GO" id="GO:0080032">
    <property type="term" value="F:methyl jasmonate esterase activity"/>
    <property type="evidence" value="ECO:0007669"/>
    <property type="project" value="TreeGrafter"/>
</dbReference>
<protein>
    <submittedName>
        <fullName evidence="2">Chain A family protein</fullName>
    </submittedName>
</protein>
<gene>
    <name evidence="2" type="ORF">HS088_TW02G00429</name>
</gene>
<feature type="domain" description="AB hydrolase-1" evidence="1">
    <location>
        <begin position="3"/>
        <end position="266"/>
    </location>
</feature>
<keyword evidence="3" id="KW-1185">Reference proteome</keyword>
<dbReference type="GO" id="GO:0009694">
    <property type="term" value="P:jasmonic acid metabolic process"/>
    <property type="evidence" value="ECO:0007669"/>
    <property type="project" value="TreeGrafter"/>
</dbReference>
<sequence>MHFVLVHGAGHGAWCWYKVRAILEAAGHTVTCLDLKSAGIDPTDPNTISSFDEYDQPLHDFLSNLPDNEKVSLVGHSQSGANVTNAIFTFPEKIHVAIYLAANMMRHVYGKANEEVDAKIVCYAIYTYTYTQIYTYILLILVVILEQKESFNLGNKYEFHFSPESNSIIPTSIRVKEDRRRHFLYNMSPEEDYVLATMLLKWSPVRVAKISNGEDVVPRVYIKTLKDHMAEPSLQDLFIAIWPPSQVYEIESDHSAFFSQPDQLSALLIKAANSISA</sequence>
<dbReference type="GO" id="GO:0080030">
    <property type="term" value="F:methyl indole-3-acetate esterase activity"/>
    <property type="evidence" value="ECO:0007669"/>
    <property type="project" value="TreeGrafter"/>
</dbReference>
<dbReference type="PANTHER" id="PTHR10992:SF1029">
    <property type="entry name" value="METHYLESTERASE 18"/>
    <property type="match status" value="1"/>
</dbReference>